<dbReference type="InterPro" id="IPR051708">
    <property type="entry name" value="Plant_Aspart_Prot_A1"/>
</dbReference>
<feature type="signal peptide" evidence="4">
    <location>
        <begin position="1"/>
        <end position="30"/>
    </location>
</feature>
<dbReference type="PANTHER" id="PTHR47967:SF125">
    <property type="entry name" value="PEPTIDASE A1 DOMAIN-CONTAINING PROTEIN"/>
    <property type="match status" value="1"/>
</dbReference>
<feature type="chain" id="PRO_5044858300" description="Peptidase A1 domain-containing protein" evidence="4">
    <location>
        <begin position="31"/>
        <end position="416"/>
    </location>
</feature>
<dbReference type="Proteomes" id="UP001632038">
    <property type="component" value="Unassembled WGS sequence"/>
</dbReference>
<keyword evidence="2" id="KW-0645">Protease</keyword>
<accession>A0ABD3BYT1</accession>
<dbReference type="InterPro" id="IPR001969">
    <property type="entry name" value="Aspartic_peptidase_AS"/>
</dbReference>
<dbReference type="AlphaFoldDB" id="A0ABD3BYT1"/>
<evidence type="ECO:0000256" key="1">
    <source>
        <dbReference type="ARBA" id="ARBA00007447"/>
    </source>
</evidence>
<dbReference type="GO" id="GO:0006508">
    <property type="term" value="P:proteolysis"/>
    <property type="evidence" value="ECO:0007669"/>
    <property type="project" value="UniProtKB-KW"/>
</dbReference>
<keyword evidence="4" id="KW-0732">Signal</keyword>
<evidence type="ECO:0000256" key="4">
    <source>
        <dbReference type="SAM" id="SignalP"/>
    </source>
</evidence>
<dbReference type="Pfam" id="PF14541">
    <property type="entry name" value="TAXi_C"/>
    <property type="match status" value="1"/>
</dbReference>
<name>A0ABD3BYT1_9LAMI</name>
<dbReference type="PROSITE" id="PS00141">
    <property type="entry name" value="ASP_PROTEASE"/>
    <property type="match status" value="1"/>
</dbReference>
<evidence type="ECO:0000256" key="3">
    <source>
        <dbReference type="ARBA" id="ARBA00022801"/>
    </source>
</evidence>
<dbReference type="PANTHER" id="PTHR47967">
    <property type="entry name" value="OS07G0603500 PROTEIN-RELATED"/>
    <property type="match status" value="1"/>
</dbReference>
<dbReference type="InterPro" id="IPR021109">
    <property type="entry name" value="Peptidase_aspartic_dom_sf"/>
</dbReference>
<dbReference type="PROSITE" id="PS51767">
    <property type="entry name" value="PEPTIDASE_A1"/>
    <property type="match status" value="1"/>
</dbReference>
<sequence length="416" mass="44891">MALLFLKSITILIAHVSLLLILSFISLSETTSTNNNNINNNTGLTIDLHHLLFTPTSPQYNPSLSHSQRVAIALTRSSFNRRLLASSSQATLTITNPSGTYYVNYFIGNSRVPTSGILDTASDLIWTPCNSKVKPLTLLKCGDSRCKSYPETTCKGDTMSSCTYSTTYGDKSSSKGTLFTGTIAFSGTGGPQIDNAVFGCASEKTGGVVGLGGGAVSLVRQFRAEKLGFCLASFNKGTSKLYLGDNAVAAGGIKGTIVIPLIKDNSKPTFYKVWVNTITIGKTPLNLNGKMLIDTGTTKTMFPKYFYNNFRKAVIALVNNNKKIVRAPDGLDSDLCYSEAPKFNGITVEFGNKAQLTWKPENMFLQFDKKLWCFVAGISTIEDSITGSASLTNFFVGLDLQKNTATFQPKDCGGTK</sequence>
<evidence type="ECO:0000313" key="7">
    <source>
        <dbReference type="Proteomes" id="UP001632038"/>
    </source>
</evidence>
<evidence type="ECO:0000256" key="2">
    <source>
        <dbReference type="ARBA" id="ARBA00022670"/>
    </source>
</evidence>
<dbReference type="Gene3D" id="2.40.70.10">
    <property type="entry name" value="Acid Proteases"/>
    <property type="match status" value="2"/>
</dbReference>
<comment type="caution">
    <text evidence="6">The sequence shown here is derived from an EMBL/GenBank/DDBJ whole genome shotgun (WGS) entry which is preliminary data.</text>
</comment>
<dbReference type="EMBL" id="JAVIJP010000060">
    <property type="protein sequence ID" value="KAL3622368.1"/>
    <property type="molecule type" value="Genomic_DNA"/>
</dbReference>
<organism evidence="6 7">
    <name type="scientific">Castilleja foliolosa</name>
    <dbReference type="NCBI Taxonomy" id="1961234"/>
    <lineage>
        <taxon>Eukaryota</taxon>
        <taxon>Viridiplantae</taxon>
        <taxon>Streptophyta</taxon>
        <taxon>Embryophyta</taxon>
        <taxon>Tracheophyta</taxon>
        <taxon>Spermatophyta</taxon>
        <taxon>Magnoliopsida</taxon>
        <taxon>eudicotyledons</taxon>
        <taxon>Gunneridae</taxon>
        <taxon>Pentapetalae</taxon>
        <taxon>asterids</taxon>
        <taxon>lamiids</taxon>
        <taxon>Lamiales</taxon>
        <taxon>Orobanchaceae</taxon>
        <taxon>Pedicularideae</taxon>
        <taxon>Castillejinae</taxon>
        <taxon>Castilleja</taxon>
    </lineage>
</organism>
<dbReference type="InterPro" id="IPR032861">
    <property type="entry name" value="TAXi_N"/>
</dbReference>
<proteinExistence type="inferred from homology"/>
<evidence type="ECO:0000259" key="5">
    <source>
        <dbReference type="PROSITE" id="PS51767"/>
    </source>
</evidence>
<reference evidence="7" key="1">
    <citation type="journal article" date="2024" name="IScience">
        <title>Strigolactones Initiate the Formation of Haustorium-like Structures in Castilleja.</title>
        <authorList>
            <person name="Buerger M."/>
            <person name="Peterson D."/>
            <person name="Chory J."/>
        </authorList>
    </citation>
    <scope>NUCLEOTIDE SEQUENCE [LARGE SCALE GENOMIC DNA]</scope>
</reference>
<dbReference type="SUPFAM" id="SSF50630">
    <property type="entry name" value="Acid proteases"/>
    <property type="match status" value="1"/>
</dbReference>
<dbReference type="Pfam" id="PF14543">
    <property type="entry name" value="TAXi_N"/>
    <property type="match status" value="1"/>
</dbReference>
<keyword evidence="3" id="KW-0378">Hydrolase</keyword>
<keyword evidence="7" id="KW-1185">Reference proteome</keyword>
<evidence type="ECO:0000313" key="6">
    <source>
        <dbReference type="EMBL" id="KAL3622368.1"/>
    </source>
</evidence>
<protein>
    <recommendedName>
        <fullName evidence="5">Peptidase A1 domain-containing protein</fullName>
    </recommendedName>
</protein>
<gene>
    <name evidence="6" type="ORF">CASFOL_033779</name>
</gene>
<dbReference type="InterPro" id="IPR032799">
    <property type="entry name" value="TAXi_C"/>
</dbReference>
<feature type="domain" description="Peptidase A1" evidence="5">
    <location>
        <begin position="101"/>
        <end position="408"/>
    </location>
</feature>
<dbReference type="GO" id="GO:0008233">
    <property type="term" value="F:peptidase activity"/>
    <property type="evidence" value="ECO:0007669"/>
    <property type="project" value="UniProtKB-KW"/>
</dbReference>
<dbReference type="InterPro" id="IPR033121">
    <property type="entry name" value="PEPTIDASE_A1"/>
</dbReference>
<comment type="similarity">
    <text evidence="1">Belongs to the peptidase A1 family.</text>
</comment>